<proteinExistence type="predicted"/>
<reference evidence="7 8" key="1">
    <citation type="journal article" date="2016" name="Nat. Commun.">
        <title>Ectomycorrhizal ecology is imprinted in the genome of the dominant symbiotic fungus Cenococcum geophilum.</title>
        <authorList>
            <consortium name="DOE Joint Genome Institute"/>
            <person name="Peter M."/>
            <person name="Kohler A."/>
            <person name="Ohm R.A."/>
            <person name="Kuo A."/>
            <person name="Krutzmann J."/>
            <person name="Morin E."/>
            <person name="Arend M."/>
            <person name="Barry K.W."/>
            <person name="Binder M."/>
            <person name="Choi C."/>
            <person name="Clum A."/>
            <person name="Copeland A."/>
            <person name="Grisel N."/>
            <person name="Haridas S."/>
            <person name="Kipfer T."/>
            <person name="LaButti K."/>
            <person name="Lindquist E."/>
            <person name="Lipzen A."/>
            <person name="Maire R."/>
            <person name="Meier B."/>
            <person name="Mihaltcheva S."/>
            <person name="Molinier V."/>
            <person name="Murat C."/>
            <person name="Poggeler S."/>
            <person name="Quandt C.A."/>
            <person name="Sperisen C."/>
            <person name="Tritt A."/>
            <person name="Tisserant E."/>
            <person name="Crous P.W."/>
            <person name="Henrissat B."/>
            <person name="Nehls U."/>
            <person name="Egli S."/>
            <person name="Spatafora J.W."/>
            <person name="Grigoriev I.V."/>
            <person name="Martin F.M."/>
        </authorList>
    </citation>
    <scope>NUCLEOTIDE SEQUENCE [LARGE SCALE GENOMIC DNA]</scope>
    <source>
        <strain evidence="7 8">CBS 459.81</strain>
    </source>
</reference>
<sequence length="757" mass="85963">MLIAENELGGYADKVLPRQTELCIALVAKAFDKLGYSLRVEAGQALTRIPYLPKQKMFVDYIYKKLLCKEARIVEYYGSQMIRTAIPLPRQLADEILRELVQDFPGHANDHRLISLAGLKLAECLLGKVDGVRIIFGSAEGRDLVSGLYGWSPINTAFLRQIEDFIERIISKMPKSQGPLKILEMDARTGGTTTGMAKLNVPVEYTFTDLSPSLVAAASRRFKEYQFLKFQTFDIEKAPPMDLVQSQHIVIANNCVHETRTLYNSTRNIHLVLRPDDFLMILEMTETLYWCDLVFGLLEGWWLFEDDRHHVVAHQTFWEQKMLDIGYGYVDWTEGHQPEASLQHIIIALASYLRYKRNPVPSMQVPSTNLAARQAVVDEYVRTYLEGLDELNVVSEAVILDEICVLVTGVTRSLGSHLVAHFASLPSIKVVVCLNRRNSAYPVLVRQRQAMKSKGIEMDDDAWSKLKVFKTNTAKPLLGLSKNEYGSLVESVTHIVYNAWPMSINGPVKAFEPQFRIFQFISSIAIVRLYPVWTGHPFVPEERMTIESMLPSGYSDAKFVCEKMLDKTLHRWGRGFRTMAVRIGQIAGSKTSGYWNSIEHLAFMLKSSQTLKALPRFEGELSWCPVNDVAATLSDILLSEHTPYPIYHIENPVRQPWRHMIPLLADHLSIPRSSIVPLSEWVKMVRNFPEDKKVDNPAIQLIDFLDEHFIRMSCGGLILDTKKARAHSKTLAAQGPISEELVGKYINAWKHVGFLKP</sequence>
<evidence type="ECO:0000313" key="7">
    <source>
        <dbReference type="EMBL" id="OCK75417.1"/>
    </source>
</evidence>
<dbReference type="InterPro" id="IPR013217">
    <property type="entry name" value="Methyltransf_12"/>
</dbReference>
<keyword evidence="8" id="KW-1185">Reference proteome</keyword>
<evidence type="ECO:0000259" key="5">
    <source>
        <dbReference type="Pfam" id="PF08242"/>
    </source>
</evidence>
<dbReference type="AlphaFoldDB" id="A0A8E2E145"/>
<dbReference type="OrthoDB" id="329835at2759"/>
<dbReference type="Gene3D" id="3.40.50.150">
    <property type="entry name" value="Vaccinia Virus protein VP39"/>
    <property type="match status" value="1"/>
</dbReference>
<evidence type="ECO:0000313" key="8">
    <source>
        <dbReference type="Proteomes" id="UP000250266"/>
    </source>
</evidence>
<protein>
    <submittedName>
        <fullName evidence="7">Polyketide synthase</fullName>
    </submittedName>
</protein>
<dbReference type="SUPFAM" id="SSF53335">
    <property type="entry name" value="S-adenosyl-L-methionine-dependent methyltransferases"/>
    <property type="match status" value="1"/>
</dbReference>
<feature type="domain" description="Thioester reductase (TE)" evidence="4">
    <location>
        <begin position="518"/>
        <end position="631"/>
    </location>
</feature>
<name>A0A8E2E145_9PEZI</name>
<dbReference type="Pfam" id="PF08242">
    <property type="entry name" value="Methyltransf_12"/>
    <property type="match status" value="1"/>
</dbReference>
<evidence type="ECO:0000256" key="1">
    <source>
        <dbReference type="ARBA" id="ARBA00022450"/>
    </source>
</evidence>
<dbReference type="InterPro" id="IPR013120">
    <property type="entry name" value="FAR_NAD-bd"/>
</dbReference>
<evidence type="ECO:0000256" key="3">
    <source>
        <dbReference type="ARBA" id="ARBA00022679"/>
    </source>
</evidence>
<dbReference type="GO" id="GO:0016740">
    <property type="term" value="F:transferase activity"/>
    <property type="evidence" value="ECO:0007669"/>
    <property type="project" value="UniProtKB-KW"/>
</dbReference>
<dbReference type="EMBL" id="KV745320">
    <property type="protein sequence ID" value="OCK75417.1"/>
    <property type="molecule type" value="Genomic_DNA"/>
</dbReference>
<dbReference type="InterPro" id="IPR041068">
    <property type="entry name" value="HTH_51"/>
</dbReference>
<dbReference type="InterPro" id="IPR029063">
    <property type="entry name" value="SAM-dependent_MTases_sf"/>
</dbReference>
<dbReference type="PANTHER" id="PTHR43439">
    <property type="entry name" value="PHENYLACETATE-COENZYME A LIGASE"/>
    <property type="match status" value="1"/>
</dbReference>
<dbReference type="InterPro" id="IPR051414">
    <property type="entry name" value="Adenylate-forming_Reductase"/>
</dbReference>
<keyword evidence="1" id="KW-0596">Phosphopantetheine</keyword>
<evidence type="ECO:0000256" key="2">
    <source>
        <dbReference type="ARBA" id="ARBA00022553"/>
    </source>
</evidence>
<feature type="domain" description="Thioester reductase (TE)" evidence="4">
    <location>
        <begin position="407"/>
        <end position="510"/>
    </location>
</feature>
<keyword evidence="3" id="KW-0808">Transferase</keyword>
<dbReference type="Pfam" id="PF07993">
    <property type="entry name" value="NAD_binding_4"/>
    <property type="match status" value="2"/>
</dbReference>
<dbReference type="Proteomes" id="UP000250266">
    <property type="component" value="Unassembled WGS sequence"/>
</dbReference>
<dbReference type="PANTHER" id="PTHR43439:SF2">
    <property type="entry name" value="ENZYME, PUTATIVE (JCVI)-RELATED"/>
    <property type="match status" value="1"/>
</dbReference>
<evidence type="ECO:0000259" key="6">
    <source>
        <dbReference type="Pfam" id="PF18558"/>
    </source>
</evidence>
<feature type="domain" description="Methyltransferase type 12" evidence="5">
    <location>
        <begin position="183"/>
        <end position="276"/>
    </location>
</feature>
<accession>A0A8E2E145</accession>
<gene>
    <name evidence="7" type="ORF">K432DRAFT_466126</name>
</gene>
<organism evidence="7 8">
    <name type="scientific">Lepidopterella palustris CBS 459.81</name>
    <dbReference type="NCBI Taxonomy" id="1314670"/>
    <lineage>
        <taxon>Eukaryota</taxon>
        <taxon>Fungi</taxon>
        <taxon>Dikarya</taxon>
        <taxon>Ascomycota</taxon>
        <taxon>Pezizomycotina</taxon>
        <taxon>Dothideomycetes</taxon>
        <taxon>Pleosporomycetidae</taxon>
        <taxon>Mytilinidiales</taxon>
        <taxon>Argynnaceae</taxon>
        <taxon>Lepidopterella</taxon>
    </lineage>
</organism>
<feature type="domain" description="Methyltransferase fungal type helix-turn-helix" evidence="6">
    <location>
        <begin position="2"/>
        <end position="81"/>
    </location>
</feature>
<keyword evidence="2" id="KW-0597">Phosphoprotein</keyword>
<dbReference type="Pfam" id="PF18558">
    <property type="entry name" value="HTH_51"/>
    <property type="match status" value="1"/>
</dbReference>
<dbReference type="SUPFAM" id="SSF51735">
    <property type="entry name" value="NAD(P)-binding Rossmann-fold domains"/>
    <property type="match status" value="1"/>
</dbReference>
<dbReference type="InterPro" id="IPR036291">
    <property type="entry name" value="NAD(P)-bd_dom_sf"/>
</dbReference>
<dbReference type="Gene3D" id="3.40.50.720">
    <property type="entry name" value="NAD(P)-binding Rossmann-like Domain"/>
    <property type="match status" value="1"/>
</dbReference>
<evidence type="ECO:0000259" key="4">
    <source>
        <dbReference type="Pfam" id="PF07993"/>
    </source>
</evidence>